<dbReference type="EMBL" id="CP051774">
    <property type="protein sequence ID" value="QJE94607.1"/>
    <property type="molecule type" value="Genomic_DNA"/>
</dbReference>
<dbReference type="Proteomes" id="UP000501812">
    <property type="component" value="Chromosome"/>
</dbReference>
<evidence type="ECO:0000313" key="2">
    <source>
        <dbReference type="Proteomes" id="UP000501812"/>
    </source>
</evidence>
<accession>A0A858RCT6</accession>
<proteinExistence type="predicted"/>
<evidence type="ECO:0000313" key="1">
    <source>
        <dbReference type="EMBL" id="QJE94607.1"/>
    </source>
</evidence>
<sequence>MYRLALTLALILPAAADEVILTDGSRLSGTVAAVADTGELALASPLSSEPFQLRADHIKQVQFSHAKKVVDEYDAMLVLANGDELPCDLLGINADSLRVNTSLGGEIDVPRSAVNTVQLGVRPRKLVYRGPDSDDGWKIKSGWRFDNRRFMADGSGTLARSFDIPGSFALRFRLAWKNTPNIQVYFADDMLETTGKADRYYVTFNSSGFELKRQQSNDGHPYLAMASIPREPDDFPDSQLEVELRVDRKLAMVHVYLNGEFVEKYHDSLDSAPIGQGVMFRSNTGGEDLQFIDAVEVREWDPSADRHRAEPRGDESSDVVITRSSDRGKVKILEMRELNGTPMLFYKGPHSPTAVELPLDEVSTLFFERPAERPAQPHPPLALGLRSRGSLGVNNCRSEGDLLIADHPLLGKLSIRRDAVAKLERIDGKEEQKDVEEEEEE</sequence>
<organism evidence="1 2">
    <name type="scientific">Luteolibacter luteus</name>
    <dbReference type="NCBI Taxonomy" id="2728835"/>
    <lineage>
        <taxon>Bacteria</taxon>
        <taxon>Pseudomonadati</taxon>
        <taxon>Verrucomicrobiota</taxon>
        <taxon>Verrucomicrobiia</taxon>
        <taxon>Verrucomicrobiales</taxon>
        <taxon>Verrucomicrobiaceae</taxon>
        <taxon>Luteolibacter</taxon>
    </lineage>
</organism>
<gene>
    <name evidence="1" type="ORF">HHL09_02015</name>
</gene>
<dbReference type="KEGG" id="luo:HHL09_02015"/>
<reference evidence="1 2" key="1">
    <citation type="submission" date="2020-04" db="EMBL/GenBank/DDBJ databases">
        <title>Luteolibacter sp. G-1-1-1 isolated from soil.</title>
        <authorList>
            <person name="Dahal R.H."/>
        </authorList>
    </citation>
    <scope>NUCLEOTIDE SEQUENCE [LARGE SCALE GENOMIC DNA]</scope>
    <source>
        <strain evidence="1 2">G-1-1-1</strain>
    </source>
</reference>
<protein>
    <submittedName>
        <fullName evidence="1">Uncharacterized protein</fullName>
    </submittedName>
</protein>
<keyword evidence="2" id="KW-1185">Reference proteome</keyword>
<dbReference type="AlphaFoldDB" id="A0A858RCT6"/>
<name>A0A858RCT6_9BACT</name>
<dbReference type="RefSeq" id="WP_169452828.1">
    <property type="nucleotide sequence ID" value="NZ_CP051774.1"/>
</dbReference>